<name>S2JGD1_MUCC1</name>
<dbReference type="InParanoid" id="S2JGD1"/>
<dbReference type="Proteomes" id="UP000014254">
    <property type="component" value="Unassembled WGS sequence"/>
</dbReference>
<protein>
    <submittedName>
        <fullName evidence="1">Uncharacterized protein</fullName>
    </submittedName>
</protein>
<evidence type="ECO:0000313" key="2">
    <source>
        <dbReference type="Proteomes" id="UP000014254"/>
    </source>
</evidence>
<dbReference type="EMBL" id="KE123943">
    <property type="protein sequence ID" value="EPB88919.1"/>
    <property type="molecule type" value="Genomic_DNA"/>
</dbReference>
<reference evidence="2" key="1">
    <citation type="submission" date="2013-05" db="EMBL/GenBank/DDBJ databases">
        <title>The Genome sequence of Mucor circinelloides f. circinelloides 1006PhL.</title>
        <authorList>
            <consortium name="The Broad Institute Genomics Platform"/>
            <person name="Cuomo C."/>
            <person name="Earl A."/>
            <person name="Findley K."/>
            <person name="Lee S.C."/>
            <person name="Walker B."/>
            <person name="Young S."/>
            <person name="Zeng Q."/>
            <person name="Gargeya S."/>
            <person name="Fitzgerald M."/>
            <person name="Haas B."/>
            <person name="Abouelleil A."/>
            <person name="Allen A.W."/>
            <person name="Alvarado L."/>
            <person name="Arachchi H.M."/>
            <person name="Berlin A.M."/>
            <person name="Chapman S.B."/>
            <person name="Gainer-Dewar J."/>
            <person name="Goldberg J."/>
            <person name="Griggs A."/>
            <person name="Gujja S."/>
            <person name="Hansen M."/>
            <person name="Howarth C."/>
            <person name="Imamovic A."/>
            <person name="Ireland A."/>
            <person name="Larimer J."/>
            <person name="McCowan C."/>
            <person name="Murphy C."/>
            <person name="Pearson M."/>
            <person name="Poon T.W."/>
            <person name="Priest M."/>
            <person name="Roberts A."/>
            <person name="Saif S."/>
            <person name="Shea T."/>
            <person name="Sisk P."/>
            <person name="Sykes S."/>
            <person name="Wortman J."/>
            <person name="Nusbaum C."/>
            <person name="Birren B."/>
        </authorList>
    </citation>
    <scope>NUCLEOTIDE SEQUENCE [LARGE SCALE GENOMIC DNA]</scope>
    <source>
        <strain evidence="2">1006PhL</strain>
    </source>
</reference>
<sequence>MNCLTTRCTSVNFDIESPIARLLGATTTTTASSPVAAEASLSYPTTPVVEILTPLTPSIADAPPPSLPQVEPNWPEPTTCAIPSVPSIFELEPFWEEEQQPVFTYNPIVVTGWQEAPLNVEEPGSAWIQDVDSGNWMEPVWFNDFMEEKPQEEVEVLQEPFTFNNNRDDLWTTNIRQHYPEDDAESIISILAGTWCNNQTNMEYPPSPPMLPTDGPLLDPVTIAELGSPNISDQQRITTINELLGLNLPLNPVTDDDDADDNNSERSSVVIDEDHVVTTYNDYNLFDNNNHSNYSPCLPIFTMLILNDDEAHSSNNKTVVISVDDDNTGADNKLQNLKISKCPKPVVVKKIQSLQTIYEHTLTNFDTNTSDEMNSMSKRQIKYTKPSIFEKESTTINLIEFDAESNNLSDENDELTKKDRRHYPIWQWKYTFAKNSEEEKSKKEFCSSSTLFTTRKKEKNDLSRSKNVSN</sequence>
<gene>
    <name evidence="1" type="ORF">HMPREF1544_04309</name>
</gene>
<dbReference type="AlphaFoldDB" id="S2JGD1"/>
<organism evidence="1 2">
    <name type="scientific">Mucor circinelloides f. circinelloides (strain 1006PhL)</name>
    <name type="common">Mucormycosis agent</name>
    <name type="synonym">Calyptromyces circinelloides</name>
    <dbReference type="NCBI Taxonomy" id="1220926"/>
    <lineage>
        <taxon>Eukaryota</taxon>
        <taxon>Fungi</taxon>
        <taxon>Fungi incertae sedis</taxon>
        <taxon>Mucoromycota</taxon>
        <taxon>Mucoromycotina</taxon>
        <taxon>Mucoromycetes</taxon>
        <taxon>Mucorales</taxon>
        <taxon>Mucorineae</taxon>
        <taxon>Mucoraceae</taxon>
        <taxon>Mucor</taxon>
    </lineage>
</organism>
<evidence type="ECO:0000313" key="1">
    <source>
        <dbReference type="EMBL" id="EPB88919.1"/>
    </source>
</evidence>
<keyword evidence="2" id="KW-1185">Reference proteome</keyword>
<accession>S2JGD1</accession>
<proteinExistence type="predicted"/>
<dbReference type="VEuPathDB" id="FungiDB:HMPREF1544_04309"/>